<feature type="region of interest" description="Disordered" evidence="1">
    <location>
        <begin position="121"/>
        <end position="156"/>
    </location>
</feature>
<dbReference type="RefSeq" id="WP_226393095.1">
    <property type="nucleotide sequence ID" value="NZ_JADCKB010000017.1"/>
</dbReference>
<accession>A0A9D5R913</accession>
<organism evidence="2 3">
    <name type="scientific">Ructibacterium gallinarum</name>
    <dbReference type="NCBI Taxonomy" id="2779355"/>
    <lineage>
        <taxon>Bacteria</taxon>
        <taxon>Bacillati</taxon>
        <taxon>Bacillota</taxon>
        <taxon>Clostridia</taxon>
        <taxon>Eubacteriales</taxon>
        <taxon>Oscillospiraceae</taxon>
        <taxon>Ructibacterium</taxon>
    </lineage>
</organism>
<proteinExistence type="predicted"/>
<protein>
    <submittedName>
        <fullName evidence="2">Uncharacterized protein</fullName>
    </submittedName>
</protein>
<dbReference type="AlphaFoldDB" id="A0A9D5R913"/>
<keyword evidence="3" id="KW-1185">Reference proteome</keyword>
<name>A0A9D5R913_9FIRM</name>
<sequence>MSRYDASEKNGLLLHAAGCEFLLKECERIEQKLRKRIDKQEEKRKAEFSSILSYRNVEEIRDEYGYGFITKEQCRSYIKLFEKGQDLLNEPLKSRESSALDVLKMIVSDLRQEIRLDRFDAMSPEEQAEERRRAEQSRRESENHKNEIKKKLKMEE</sequence>
<reference evidence="2" key="1">
    <citation type="submission" date="2020-10" db="EMBL/GenBank/DDBJ databases">
        <title>ChiBAC.</title>
        <authorList>
            <person name="Zenner C."/>
            <person name="Hitch T.C.A."/>
            <person name="Clavel T."/>
        </authorList>
    </citation>
    <scope>NUCLEOTIDE SEQUENCE</scope>
    <source>
        <strain evidence="2">DSM 107454</strain>
    </source>
</reference>
<evidence type="ECO:0000313" key="3">
    <source>
        <dbReference type="Proteomes" id="UP000806542"/>
    </source>
</evidence>
<comment type="caution">
    <text evidence="2">The sequence shown here is derived from an EMBL/GenBank/DDBJ whole genome shotgun (WGS) entry which is preliminary data.</text>
</comment>
<dbReference type="EMBL" id="JADCKB010000017">
    <property type="protein sequence ID" value="MBE5040542.1"/>
    <property type="molecule type" value="Genomic_DNA"/>
</dbReference>
<dbReference type="Proteomes" id="UP000806542">
    <property type="component" value="Unassembled WGS sequence"/>
</dbReference>
<gene>
    <name evidence="2" type="ORF">INF28_08725</name>
</gene>
<feature type="compositionally biased region" description="Basic residues" evidence="1">
    <location>
        <begin position="147"/>
        <end position="156"/>
    </location>
</feature>
<feature type="compositionally biased region" description="Basic and acidic residues" evidence="1">
    <location>
        <begin position="129"/>
        <end position="146"/>
    </location>
</feature>
<evidence type="ECO:0000256" key="1">
    <source>
        <dbReference type="SAM" id="MobiDB-lite"/>
    </source>
</evidence>
<evidence type="ECO:0000313" key="2">
    <source>
        <dbReference type="EMBL" id="MBE5040542.1"/>
    </source>
</evidence>